<accession>A0A9X3EMC1</accession>
<dbReference type="AlphaFoldDB" id="A0A9X3EMC1"/>
<gene>
    <name evidence="1" type="ORF">OV079_12320</name>
</gene>
<keyword evidence="2" id="KW-1185">Reference proteome</keyword>
<dbReference type="Proteomes" id="UP001150924">
    <property type="component" value="Unassembled WGS sequence"/>
</dbReference>
<dbReference type="EMBL" id="JAPNKE010000002">
    <property type="protein sequence ID" value="MCY1006331.1"/>
    <property type="molecule type" value="Genomic_DNA"/>
</dbReference>
<dbReference type="RefSeq" id="WP_267768470.1">
    <property type="nucleotide sequence ID" value="NZ_JAPNKE010000002.1"/>
</dbReference>
<protein>
    <submittedName>
        <fullName evidence="1">Uncharacterized protein</fullName>
    </submittedName>
</protein>
<name>A0A9X3EMC1_9BACT</name>
<organism evidence="1 2">
    <name type="scientific">Nannocystis pusilla</name>
    <dbReference type="NCBI Taxonomy" id="889268"/>
    <lineage>
        <taxon>Bacteria</taxon>
        <taxon>Pseudomonadati</taxon>
        <taxon>Myxococcota</taxon>
        <taxon>Polyangia</taxon>
        <taxon>Nannocystales</taxon>
        <taxon>Nannocystaceae</taxon>
        <taxon>Nannocystis</taxon>
    </lineage>
</organism>
<evidence type="ECO:0000313" key="1">
    <source>
        <dbReference type="EMBL" id="MCY1006331.1"/>
    </source>
</evidence>
<reference evidence="1" key="1">
    <citation type="submission" date="2022-11" db="EMBL/GenBank/DDBJ databases">
        <title>Minimal conservation of predation-associated metabolite biosynthetic gene clusters underscores biosynthetic potential of Myxococcota including descriptions for ten novel species: Archangium lansinium sp. nov., Myxococcus landrumus sp. nov., Nannocystis bai.</title>
        <authorList>
            <person name="Ahearne A."/>
            <person name="Stevens C."/>
            <person name="Phillips K."/>
        </authorList>
    </citation>
    <scope>NUCLEOTIDE SEQUENCE</scope>
    <source>
        <strain evidence="1">Na p29</strain>
    </source>
</reference>
<sequence length="129" mass="14439">MAPQLPRRLARRLGLVERDVDAVAGLEPVGARARAHRGHLSSCLSDQVPHDLVDHQIELHRLAQSEVGLLLARQHLDQRVEHDLARQRPPQRRATLRMHEAQRLVGLDHDLARTAGGRLGEQAGEQTHV</sequence>
<comment type="caution">
    <text evidence="1">The sequence shown here is derived from an EMBL/GenBank/DDBJ whole genome shotgun (WGS) entry which is preliminary data.</text>
</comment>
<evidence type="ECO:0000313" key="2">
    <source>
        <dbReference type="Proteomes" id="UP001150924"/>
    </source>
</evidence>
<proteinExistence type="predicted"/>